<accession>L8GS08</accession>
<dbReference type="KEGG" id="acan:ACA1_031620"/>
<dbReference type="PANTHER" id="PTHR15944">
    <property type="entry name" value="FARNESYLCYSTEINE LYASE"/>
    <property type="match status" value="1"/>
</dbReference>
<evidence type="ECO:0000256" key="2">
    <source>
        <dbReference type="ARBA" id="ARBA00009967"/>
    </source>
</evidence>
<keyword evidence="7" id="KW-0325">Glycoprotein</keyword>
<sequence>MKTMKKSKEGEKGDQVEDWVYRVNEVIVEDDEVGEHQLYDDTYPSDFLDDALSQEEWGEVMDSVNEIWRPAAYSVRRLDLWMKQGWQNSLICYLPCLIQQEQEVEATMIEKRRELVEYLHQVNVRYQCRGLLFDLRELVDRPKTFIHVYKGPSLVCDGDTCSAPVLKIGVVGAAVHFMRRALPLADIHVFERDGFVGGRVRSMEIEGVRVEVGASVYHVSNRYFDSFVSEFGLKRKEPPNLGLWGLWNGNEFVMQESEWLLLTLAKMLYRYGLSPFKVENQATSVKERWVEVYAKLENCSFDTSEALLESLNVSHYAQQSLLKALQDGGVSEEYIHELVTAIERVNYGQSPAMNAFAGFVGLVGSGKETLFSVEGGNHRVVEELLKAAKAKMHLSSQVAGVTAMDQGGKTKYTIKYSCAGQELEEIFDAVVIATPLEFTDLSFKLGEEEVKSGDDTWIPSFVLTTENPNIPFNSASAIRKLNETHNIYKVFSRQAMSEDTLDRLFGGRLRTFRQEWAAYPVLTPYPFSEWSRIKLHDKLYYANAFESAVSCMETQIASARNVANLVLRDLRSA</sequence>
<evidence type="ECO:0000256" key="4">
    <source>
        <dbReference type="ARBA" id="ARBA00022729"/>
    </source>
</evidence>
<dbReference type="AlphaFoldDB" id="L8GS08"/>
<comment type="cofactor">
    <cofactor evidence="1">
        <name>FAD</name>
        <dbReference type="ChEBI" id="CHEBI:57692"/>
    </cofactor>
</comment>
<evidence type="ECO:0000313" key="10">
    <source>
        <dbReference type="Proteomes" id="UP000011083"/>
    </source>
</evidence>
<evidence type="ECO:0000256" key="6">
    <source>
        <dbReference type="ARBA" id="ARBA00023002"/>
    </source>
</evidence>
<dbReference type="RefSeq" id="XP_004337977.1">
    <property type="nucleotide sequence ID" value="XM_004337929.1"/>
</dbReference>
<evidence type="ECO:0000259" key="8">
    <source>
        <dbReference type="Pfam" id="PF07156"/>
    </source>
</evidence>
<dbReference type="InterPro" id="IPR036188">
    <property type="entry name" value="FAD/NAD-bd_sf"/>
</dbReference>
<dbReference type="OMA" id="SIGIWDG"/>
<evidence type="ECO:0000256" key="5">
    <source>
        <dbReference type="ARBA" id="ARBA00022827"/>
    </source>
</evidence>
<evidence type="ECO:0000313" key="9">
    <source>
        <dbReference type="EMBL" id="ELR15964.1"/>
    </source>
</evidence>
<feature type="domain" description="Prenylcysteine lyase" evidence="8">
    <location>
        <begin position="255"/>
        <end position="445"/>
    </location>
</feature>
<keyword evidence="3" id="KW-0285">Flavoprotein</keyword>
<evidence type="ECO:0000256" key="7">
    <source>
        <dbReference type="ARBA" id="ARBA00023180"/>
    </source>
</evidence>
<dbReference type="GO" id="GO:0030327">
    <property type="term" value="P:prenylated protein catabolic process"/>
    <property type="evidence" value="ECO:0007669"/>
    <property type="project" value="TreeGrafter"/>
</dbReference>
<dbReference type="OrthoDB" id="437369at2759"/>
<reference evidence="9 10" key="1">
    <citation type="journal article" date="2013" name="Genome Biol.">
        <title>Genome of Acanthamoeba castellanii highlights extensive lateral gene transfer and early evolution of tyrosine kinase signaling.</title>
        <authorList>
            <person name="Clarke M."/>
            <person name="Lohan A.J."/>
            <person name="Liu B."/>
            <person name="Lagkouvardos I."/>
            <person name="Roy S."/>
            <person name="Zafar N."/>
            <person name="Bertelli C."/>
            <person name="Schilde C."/>
            <person name="Kianianmomeni A."/>
            <person name="Burglin T.R."/>
            <person name="Frech C."/>
            <person name="Turcotte B."/>
            <person name="Kopec K.O."/>
            <person name="Synnott J.M."/>
            <person name="Choo C."/>
            <person name="Paponov I."/>
            <person name="Finkler A."/>
            <person name="Soon Heng Tan C."/>
            <person name="Hutchins A.P."/>
            <person name="Weinmeier T."/>
            <person name="Rattei T."/>
            <person name="Chu J.S."/>
            <person name="Gimenez G."/>
            <person name="Irimia M."/>
            <person name="Rigden D.J."/>
            <person name="Fitzpatrick D.A."/>
            <person name="Lorenzo-Morales J."/>
            <person name="Bateman A."/>
            <person name="Chiu C.H."/>
            <person name="Tang P."/>
            <person name="Hegemann P."/>
            <person name="Fromm H."/>
            <person name="Raoult D."/>
            <person name="Greub G."/>
            <person name="Miranda-Saavedra D."/>
            <person name="Chen N."/>
            <person name="Nash P."/>
            <person name="Ginger M.L."/>
            <person name="Horn M."/>
            <person name="Schaap P."/>
            <person name="Caler L."/>
            <person name="Loftus B."/>
        </authorList>
    </citation>
    <scope>NUCLEOTIDE SEQUENCE [LARGE SCALE GENOMIC DNA]</scope>
    <source>
        <strain evidence="9 10">Neff</strain>
    </source>
</reference>
<proteinExistence type="inferred from homology"/>
<dbReference type="InterPro" id="IPR010795">
    <property type="entry name" value="Prenylcys_lyase"/>
</dbReference>
<keyword evidence="9" id="KW-0456">Lyase</keyword>
<protein>
    <submittedName>
        <fullName evidence="9">Prenylcysteine lyase, putative</fullName>
    </submittedName>
</protein>
<feature type="domain" description="Prenylcysteine lyase" evidence="8">
    <location>
        <begin position="458"/>
        <end position="570"/>
    </location>
</feature>
<dbReference type="Pfam" id="PF07156">
    <property type="entry name" value="Prenylcys_lyase"/>
    <property type="match status" value="2"/>
</dbReference>
<dbReference type="STRING" id="1257118.L8GS08"/>
<dbReference type="GeneID" id="14916628"/>
<dbReference type="GO" id="GO:0001735">
    <property type="term" value="F:prenylcysteine oxidase activity"/>
    <property type="evidence" value="ECO:0007669"/>
    <property type="project" value="InterPro"/>
</dbReference>
<evidence type="ECO:0000256" key="3">
    <source>
        <dbReference type="ARBA" id="ARBA00022630"/>
    </source>
</evidence>
<evidence type="ECO:0000256" key="1">
    <source>
        <dbReference type="ARBA" id="ARBA00001974"/>
    </source>
</evidence>
<dbReference type="EMBL" id="KB008014">
    <property type="protein sequence ID" value="ELR15964.1"/>
    <property type="molecule type" value="Genomic_DNA"/>
</dbReference>
<dbReference type="GO" id="GO:0016829">
    <property type="term" value="F:lyase activity"/>
    <property type="evidence" value="ECO:0007669"/>
    <property type="project" value="UniProtKB-KW"/>
</dbReference>
<organism evidence="9 10">
    <name type="scientific">Acanthamoeba castellanii (strain ATCC 30010 / Neff)</name>
    <dbReference type="NCBI Taxonomy" id="1257118"/>
    <lineage>
        <taxon>Eukaryota</taxon>
        <taxon>Amoebozoa</taxon>
        <taxon>Discosea</taxon>
        <taxon>Longamoebia</taxon>
        <taxon>Centramoebida</taxon>
        <taxon>Acanthamoebidae</taxon>
        <taxon>Acanthamoeba</taxon>
    </lineage>
</organism>
<dbReference type="Gene3D" id="3.50.50.60">
    <property type="entry name" value="FAD/NAD(P)-binding domain"/>
    <property type="match status" value="1"/>
</dbReference>
<keyword evidence="4" id="KW-0732">Signal</keyword>
<keyword evidence="10" id="KW-1185">Reference proteome</keyword>
<dbReference type="PANTHER" id="PTHR15944:SF0">
    <property type="entry name" value="PRENYLCYSTEINE LYASE DOMAIN-CONTAINING PROTEIN"/>
    <property type="match status" value="1"/>
</dbReference>
<dbReference type="VEuPathDB" id="AmoebaDB:ACA1_031620"/>
<keyword evidence="5" id="KW-0274">FAD</keyword>
<dbReference type="SUPFAM" id="SSF51905">
    <property type="entry name" value="FAD/NAD(P)-binding domain"/>
    <property type="match status" value="1"/>
</dbReference>
<gene>
    <name evidence="9" type="ORF">ACA1_031620</name>
</gene>
<dbReference type="Pfam" id="PF13450">
    <property type="entry name" value="NAD_binding_8"/>
    <property type="match status" value="1"/>
</dbReference>
<dbReference type="Proteomes" id="UP000011083">
    <property type="component" value="Unassembled WGS sequence"/>
</dbReference>
<name>L8GS08_ACACF</name>
<keyword evidence="6" id="KW-0560">Oxidoreductase</keyword>
<dbReference type="InterPro" id="IPR017046">
    <property type="entry name" value="Prenylcysteine_Oxase1"/>
</dbReference>
<dbReference type="GO" id="GO:0030328">
    <property type="term" value="P:prenylcysteine catabolic process"/>
    <property type="evidence" value="ECO:0007669"/>
    <property type="project" value="InterPro"/>
</dbReference>
<comment type="similarity">
    <text evidence="2">Belongs to the prenylcysteine oxidase family.</text>
</comment>